<gene>
    <name evidence="1" type="ORF">B1806_03880</name>
</gene>
<comment type="caution">
    <text evidence="1">The sequence shown here is derived from an EMBL/GenBank/DDBJ whole genome shotgun (WGS) entry which is preliminary data.</text>
</comment>
<sequence length="444" mass="46918">MDVDSFSRIDKLLIDTQQVSVEDAQQRRTACRVDLVCGPEVAHSRTLQAAAATVLRMAARCYPGAVTLLASPEVRQALQAAASPAGLPASALATTSARYMIALGTTTCGPQALQVSFDGWTAQVAPGRDSRLAEHEGNPLAGVLAGALAVSETFLHFAGVAAEATHRGVTLSLWQPGKRHADPGPALAYLPSRAWLVGLGHLGQAYAWGYAWLPLAPGPAPELWLADDDKLVDANLETGVLSERNRLGDYKTRIVSAWLEARGIQTRIIERRLGTGVRLEPEEPQLILSGVDRNRARHILAEAGGRLVDAGLGATASNFDTIAVRAFPNPRSAADLWPLDVAASPAAERLAEDNPAYAALSADRCGRVRLAERAVGVPFVGAVAATFAWAQALRDLHGGEHVTDLKLKLASPGDLEAYGRPGIANDLINVPYLPAARAEPHSGA</sequence>
<dbReference type="EMBL" id="MWQO01000014">
    <property type="protein sequence ID" value="THD11268.1"/>
    <property type="molecule type" value="Genomic_DNA"/>
</dbReference>
<evidence type="ECO:0000313" key="1">
    <source>
        <dbReference type="EMBL" id="THD11268.1"/>
    </source>
</evidence>
<keyword evidence="2" id="KW-1185">Reference proteome</keyword>
<accession>A0A4S3KS20</accession>
<protein>
    <submittedName>
        <fullName evidence="1">Uncharacterized protein</fullName>
    </submittedName>
</protein>
<organism evidence="1 2">
    <name type="scientific">Metallibacterium scheffleri</name>
    <dbReference type="NCBI Taxonomy" id="993689"/>
    <lineage>
        <taxon>Bacteria</taxon>
        <taxon>Pseudomonadati</taxon>
        <taxon>Pseudomonadota</taxon>
        <taxon>Gammaproteobacteria</taxon>
        <taxon>Lysobacterales</taxon>
        <taxon>Rhodanobacteraceae</taxon>
        <taxon>Metallibacterium</taxon>
    </lineage>
</organism>
<name>A0A4S3KS20_9GAMM</name>
<reference evidence="1 2" key="1">
    <citation type="submission" date="2017-02" db="EMBL/GenBank/DDBJ databases">
        <title>Whole genome sequencing of Metallibacterium scheffleri DSM 24874 (T).</title>
        <authorList>
            <person name="Kumar S."/>
            <person name="Patil P."/>
            <person name="Patil P.B."/>
        </authorList>
    </citation>
    <scope>NUCLEOTIDE SEQUENCE [LARGE SCALE GENOMIC DNA]</scope>
    <source>
        <strain evidence="1 2">DSM 24874</strain>
    </source>
</reference>
<evidence type="ECO:0000313" key="2">
    <source>
        <dbReference type="Proteomes" id="UP000307749"/>
    </source>
</evidence>
<dbReference type="RefSeq" id="WP_081130212.1">
    <property type="nucleotide sequence ID" value="NZ_LDOS01000005.1"/>
</dbReference>
<dbReference type="STRING" id="993689.GCA_002077135_00162"/>
<dbReference type="Proteomes" id="UP000307749">
    <property type="component" value="Unassembled WGS sequence"/>
</dbReference>
<dbReference type="OrthoDB" id="9087947at2"/>
<proteinExistence type="predicted"/>
<dbReference type="AlphaFoldDB" id="A0A4S3KS20"/>